<organism evidence="2 3">
    <name type="scientific">Acer negundo</name>
    <name type="common">Box elder</name>
    <dbReference type="NCBI Taxonomy" id="4023"/>
    <lineage>
        <taxon>Eukaryota</taxon>
        <taxon>Viridiplantae</taxon>
        <taxon>Streptophyta</taxon>
        <taxon>Embryophyta</taxon>
        <taxon>Tracheophyta</taxon>
        <taxon>Spermatophyta</taxon>
        <taxon>Magnoliopsida</taxon>
        <taxon>eudicotyledons</taxon>
        <taxon>Gunneridae</taxon>
        <taxon>Pentapetalae</taxon>
        <taxon>rosids</taxon>
        <taxon>malvids</taxon>
        <taxon>Sapindales</taxon>
        <taxon>Sapindaceae</taxon>
        <taxon>Hippocastanoideae</taxon>
        <taxon>Acereae</taxon>
        <taxon>Acer</taxon>
    </lineage>
</organism>
<evidence type="ECO:0000256" key="1">
    <source>
        <dbReference type="SAM" id="MobiDB-lite"/>
    </source>
</evidence>
<feature type="compositionally biased region" description="Basic and acidic residues" evidence="1">
    <location>
        <begin position="43"/>
        <end position="57"/>
    </location>
</feature>
<evidence type="ECO:0000313" key="3">
    <source>
        <dbReference type="Proteomes" id="UP001064489"/>
    </source>
</evidence>
<reference evidence="2" key="1">
    <citation type="journal article" date="2022" name="Plant J.">
        <title>Strategies of tolerance reflected in two North American maple genomes.</title>
        <authorList>
            <person name="McEvoy S.L."/>
            <person name="Sezen U.U."/>
            <person name="Trouern-Trend A."/>
            <person name="McMahon S.M."/>
            <person name="Schaberg P.G."/>
            <person name="Yang J."/>
            <person name="Wegrzyn J.L."/>
            <person name="Swenson N.G."/>
        </authorList>
    </citation>
    <scope>NUCLEOTIDE SEQUENCE</scope>
    <source>
        <strain evidence="2">91603</strain>
    </source>
</reference>
<accession>A0AAD5I5L8</accession>
<proteinExistence type="predicted"/>
<comment type="caution">
    <text evidence="2">The sequence shown here is derived from an EMBL/GenBank/DDBJ whole genome shotgun (WGS) entry which is preliminary data.</text>
</comment>
<reference evidence="2" key="2">
    <citation type="submission" date="2023-02" db="EMBL/GenBank/DDBJ databases">
        <authorList>
            <person name="Swenson N.G."/>
            <person name="Wegrzyn J.L."/>
            <person name="Mcevoy S.L."/>
        </authorList>
    </citation>
    <scope>NUCLEOTIDE SEQUENCE</scope>
    <source>
        <strain evidence="2">91603</strain>
        <tissue evidence="2">Leaf</tissue>
    </source>
</reference>
<feature type="region of interest" description="Disordered" evidence="1">
    <location>
        <begin position="30"/>
        <end position="57"/>
    </location>
</feature>
<gene>
    <name evidence="2" type="ORF">LWI28_005946</name>
</gene>
<evidence type="ECO:0000313" key="2">
    <source>
        <dbReference type="EMBL" id="KAI9153099.1"/>
    </source>
</evidence>
<dbReference type="Proteomes" id="UP001064489">
    <property type="component" value="Chromosome 11"/>
</dbReference>
<dbReference type="AlphaFoldDB" id="A0AAD5I5L8"/>
<dbReference type="EMBL" id="JAJSOW010000108">
    <property type="protein sequence ID" value="KAI9153099.1"/>
    <property type="molecule type" value="Genomic_DNA"/>
</dbReference>
<sequence length="97" mass="10837">MGKLRIRNQQQPQLPVSSVLEDSATTHFKTYSNLSGRTGGEGKSVEPVKEDSSCLVDRKGSETTVSIEREVKRPSRVAVLQEAREQFDPVIANCVWY</sequence>
<name>A0AAD5I5L8_ACENE</name>
<keyword evidence="3" id="KW-1185">Reference proteome</keyword>
<protein>
    <submittedName>
        <fullName evidence="2">Uncharacterized protein</fullName>
    </submittedName>
</protein>